<evidence type="ECO:0000256" key="4">
    <source>
        <dbReference type="ARBA" id="ARBA00022679"/>
    </source>
</evidence>
<feature type="binding site" evidence="6">
    <location>
        <begin position="261"/>
        <end position="262"/>
    </location>
    <ligand>
        <name>carbamoyl phosphate</name>
        <dbReference type="ChEBI" id="CHEBI:58228"/>
    </ligand>
</feature>
<gene>
    <name evidence="9" type="ORF">TH606_07355</name>
</gene>
<feature type="binding site" evidence="6">
    <location>
        <position position="160"/>
    </location>
    <ligand>
        <name>L-ornithine</name>
        <dbReference type="ChEBI" id="CHEBI:46911"/>
    </ligand>
</feature>
<dbReference type="EC" id="2.1.3.3" evidence="3 6"/>
<comment type="catalytic activity">
    <reaction evidence="5 6">
        <text>carbamoyl phosphate + L-ornithine = L-citrulline + phosphate + H(+)</text>
        <dbReference type="Rhea" id="RHEA:19513"/>
        <dbReference type="ChEBI" id="CHEBI:15378"/>
        <dbReference type="ChEBI" id="CHEBI:43474"/>
        <dbReference type="ChEBI" id="CHEBI:46911"/>
        <dbReference type="ChEBI" id="CHEBI:57743"/>
        <dbReference type="ChEBI" id="CHEBI:58228"/>
        <dbReference type="EC" id="2.1.3.3"/>
    </reaction>
</comment>
<keyword evidence="4 6" id="KW-0808">Transferase</keyword>
<dbReference type="NCBIfam" id="NF001986">
    <property type="entry name" value="PRK00779.1"/>
    <property type="match status" value="1"/>
</dbReference>
<dbReference type="GO" id="GO:0042450">
    <property type="term" value="P:L-arginine biosynthetic process via ornithine"/>
    <property type="evidence" value="ECO:0007669"/>
    <property type="project" value="UniProtKB-UniRule"/>
</dbReference>
<reference evidence="9 10" key="1">
    <citation type="submission" date="2016-02" db="EMBL/GenBank/DDBJ databases">
        <title>Draft genome sequence of Thermodesulfatator sp. S606.</title>
        <authorList>
            <person name="Lai Q."/>
            <person name="Cao J."/>
            <person name="Dupont S."/>
            <person name="Shao Z."/>
            <person name="Jebbar M."/>
            <person name="Alain K."/>
        </authorList>
    </citation>
    <scope>NUCLEOTIDE SEQUENCE [LARGE SCALE GENOMIC DNA]</scope>
    <source>
        <strain evidence="9 10">S606</strain>
    </source>
</reference>
<name>A0A177E6D8_9BACT</name>
<dbReference type="PRINTS" id="PR00102">
    <property type="entry name" value="OTCASE"/>
</dbReference>
<dbReference type="Proteomes" id="UP000076964">
    <property type="component" value="Unassembled WGS sequence"/>
</dbReference>
<dbReference type="PANTHER" id="PTHR45753:SF3">
    <property type="entry name" value="ORNITHINE TRANSCARBAMYLASE, MITOCHONDRIAL"/>
    <property type="match status" value="1"/>
</dbReference>
<feature type="binding site" evidence="6">
    <location>
        <begin position="225"/>
        <end position="226"/>
    </location>
    <ligand>
        <name>L-ornithine</name>
        <dbReference type="ChEBI" id="CHEBI:46911"/>
    </ligand>
</feature>
<dbReference type="GO" id="GO:0005737">
    <property type="term" value="C:cytoplasm"/>
    <property type="evidence" value="ECO:0007669"/>
    <property type="project" value="UniProtKB-SubCell"/>
</dbReference>
<comment type="caution">
    <text evidence="9">The sequence shown here is derived from an EMBL/GenBank/DDBJ whole genome shotgun (WGS) entry which is preliminary data.</text>
</comment>
<comment type="subcellular location">
    <subcellularLocation>
        <location evidence="6">Cytoplasm</location>
    </subcellularLocation>
</comment>
<feature type="domain" description="Aspartate/ornithine carbamoyltransferase carbamoyl-P binding" evidence="8">
    <location>
        <begin position="2"/>
        <end position="142"/>
    </location>
</feature>
<feature type="binding site" evidence="6">
    <location>
        <position position="289"/>
    </location>
    <ligand>
        <name>carbamoyl phosphate</name>
        <dbReference type="ChEBI" id="CHEBI:58228"/>
    </ligand>
</feature>
<evidence type="ECO:0000259" key="7">
    <source>
        <dbReference type="Pfam" id="PF00185"/>
    </source>
</evidence>
<dbReference type="AlphaFoldDB" id="A0A177E6D8"/>
<dbReference type="FunFam" id="3.40.50.1370:FF:000008">
    <property type="entry name" value="Ornithine carbamoyltransferase"/>
    <property type="match status" value="1"/>
</dbReference>
<feature type="binding site" evidence="6">
    <location>
        <begin position="51"/>
        <end position="54"/>
    </location>
    <ligand>
        <name>carbamoyl phosphate</name>
        <dbReference type="ChEBI" id="CHEBI:58228"/>
    </ligand>
</feature>
<dbReference type="GO" id="GO:0016597">
    <property type="term" value="F:amino acid binding"/>
    <property type="evidence" value="ECO:0007669"/>
    <property type="project" value="InterPro"/>
</dbReference>
<evidence type="ECO:0000256" key="3">
    <source>
        <dbReference type="ARBA" id="ARBA00013007"/>
    </source>
</evidence>
<comment type="pathway">
    <text evidence="1">Amino-acid biosynthesis; L-arginine biosynthesis; L-arginine from L-ornithine and carbamoyl phosphate: step 1/3.</text>
</comment>
<dbReference type="SUPFAM" id="SSF53671">
    <property type="entry name" value="Aspartate/ornithine carbamoyltransferase"/>
    <property type="match status" value="1"/>
</dbReference>
<dbReference type="PANTHER" id="PTHR45753">
    <property type="entry name" value="ORNITHINE CARBAMOYLTRANSFERASE, MITOCHONDRIAL"/>
    <property type="match status" value="1"/>
</dbReference>
<feature type="binding site" evidence="6">
    <location>
        <position position="221"/>
    </location>
    <ligand>
        <name>L-ornithine</name>
        <dbReference type="ChEBI" id="CHEBI:46911"/>
    </ligand>
</feature>
<dbReference type="Pfam" id="PF02729">
    <property type="entry name" value="OTCace_N"/>
    <property type="match status" value="1"/>
</dbReference>
<feature type="binding site" evidence="6">
    <location>
        <position position="78"/>
    </location>
    <ligand>
        <name>carbamoyl phosphate</name>
        <dbReference type="ChEBI" id="CHEBI:58228"/>
    </ligand>
</feature>
<dbReference type="GO" id="GO:0004585">
    <property type="term" value="F:ornithine carbamoyltransferase activity"/>
    <property type="evidence" value="ECO:0007669"/>
    <property type="project" value="UniProtKB-UniRule"/>
</dbReference>
<evidence type="ECO:0000256" key="1">
    <source>
        <dbReference type="ARBA" id="ARBA00004975"/>
    </source>
</evidence>
<accession>A0A177E6D8</accession>
<comment type="similarity">
    <text evidence="2 6">Belongs to the aspartate/ornithine carbamoyltransferase superfamily. OTCase family.</text>
</comment>
<sequence length="303" mass="34289">MRHVTRVFDLTTEELNHVLDRALRLKADFKKGEPRRSLIGKVLALLFEKHSTRTRVSFEAGMQKLGGTSIYLSRRDLQLDRGEPLKDTARVLSRYVDAICVRTYGQEVVEELARWASVPVINGLSDKHHPCQGMSDVMTVMEKKGDITNLKVAWVGDGNNVAHSWIEMAARLGFHLVLACPEGYDPDSQILEEARQVATKPIEVVRDPKEAVKDAQVINTDVWASMGQEDEAEKRKEIFTPYQVNVELLKYAAKEAIVLHCLPAHRGEEITEEVLEGPQSVVWDQAENKMWLHMALLEWLLAG</sequence>
<dbReference type="GO" id="GO:0019240">
    <property type="term" value="P:citrulline biosynthetic process"/>
    <property type="evidence" value="ECO:0007669"/>
    <property type="project" value="TreeGrafter"/>
</dbReference>
<dbReference type="InterPro" id="IPR006131">
    <property type="entry name" value="Asp_carbamoyltransf_Asp/Orn-bd"/>
</dbReference>
<dbReference type="NCBIfam" id="TIGR00658">
    <property type="entry name" value="orni_carb_tr"/>
    <property type="match status" value="1"/>
</dbReference>
<dbReference type="OrthoDB" id="9774690at2"/>
<dbReference type="RefSeq" id="WP_068542476.1">
    <property type="nucleotide sequence ID" value="NZ_LSFI01000032.1"/>
</dbReference>
<evidence type="ECO:0000256" key="2">
    <source>
        <dbReference type="ARBA" id="ARBA00007805"/>
    </source>
</evidence>
<dbReference type="InterPro" id="IPR002292">
    <property type="entry name" value="Orn/put_carbamltrans"/>
</dbReference>
<evidence type="ECO:0000256" key="5">
    <source>
        <dbReference type="ARBA" id="ARBA00048772"/>
    </source>
</evidence>
<feature type="binding site" evidence="6">
    <location>
        <begin position="129"/>
        <end position="132"/>
    </location>
    <ligand>
        <name>carbamoyl phosphate</name>
        <dbReference type="ChEBI" id="CHEBI:58228"/>
    </ligand>
</feature>
<feature type="domain" description="Aspartate/ornithine carbamoyltransferase Asp/Orn-binding" evidence="7">
    <location>
        <begin position="149"/>
        <end position="300"/>
    </location>
</feature>
<evidence type="ECO:0000256" key="6">
    <source>
        <dbReference type="HAMAP-Rule" id="MF_01109"/>
    </source>
</evidence>
<dbReference type="InterPro" id="IPR006130">
    <property type="entry name" value="Asp/Orn_carbamoylTrfase"/>
</dbReference>
<dbReference type="Pfam" id="PF00185">
    <property type="entry name" value="OTCace"/>
    <property type="match status" value="1"/>
</dbReference>
<dbReference type="InterPro" id="IPR036901">
    <property type="entry name" value="Asp/Orn_carbamoylTrfase_sf"/>
</dbReference>
<evidence type="ECO:0000259" key="8">
    <source>
        <dbReference type="Pfam" id="PF02729"/>
    </source>
</evidence>
<proteinExistence type="inferred from homology"/>
<dbReference type="InterPro" id="IPR006132">
    <property type="entry name" value="Asp/Orn_carbamoyltranf_P-bd"/>
</dbReference>
<dbReference type="EMBL" id="LSFI01000032">
    <property type="protein sequence ID" value="OAG27348.1"/>
    <property type="molecule type" value="Genomic_DNA"/>
</dbReference>
<dbReference type="PRINTS" id="PR00100">
    <property type="entry name" value="AOTCASE"/>
</dbReference>
<keyword evidence="6" id="KW-0963">Cytoplasm</keyword>
<dbReference type="Gene3D" id="3.40.50.1370">
    <property type="entry name" value="Aspartate/ornithine carbamoyltransferase"/>
    <property type="match status" value="2"/>
</dbReference>
<dbReference type="HAMAP" id="MF_01109">
    <property type="entry name" value="OTCase"/>
    <property type="match status" value="1"/>
</dbReference>
<protein>
    <recommendedName>
        <fullName evidence="3 6">Ornithine carbamoyltransferase</fullName>
        <shortName evidence="6">OTCase</shortName>
        <ecNumber evidence="3 6">2.1.3.3</ecNumber>
    </recommendedName>
</protein>
<keyword evidence="10" id="KW-1185">Reference proteome</keyword>
<evidence type="ECO:0000313" key="10">
    <source>
        <dbReference type="Proteomes" id="UP000076964"/>
    </source>
</evidence>
<dbReference type="InterPro" id="IPR024904">
    <property type="entry name" value="OTCase_ArgI"/>
</dbReference>
<dbReference type="PROSITE" id="PS00097">
    <property type="entry name" value="CARBAMOYLTRANSFERASE"/>
    <property type="match status" value="1"/>
</dbReference>
<evidence type="ECO:0000313" key="9">
    <source>
        <dbReference type="EMBL" id="OAG27348.1"/>
    </source>
</evidence>
<dbReference type="STRING" id="1795632.TH606_07355"/>
<feature type="binding site" evidence="6">
    <location>
        <position position="102"/>
    </location>
    <ligand>
        <name>carbamoyl phosphate</name>
        <dbReference type="ChEBI" id="CHEBI:58228"/>
    </ligand>
</feature>
<organism evidence="9 10">
    <name type="scientific">Thermodesulfatator autotrophicus</name>
    <dbReference type="NCBI Taxonomy" id="1795632"/>
    <lineage>
        <taxon>Bacteria</taxon>
        <taxon>Pseudomonadati</taxon>
        <taxon>Thermodesulfobacteriota</taxon>
        <taxon>Thermodesulfobacteria</taxon>
        <taxon>Thermodesulfobacteriales</taxon>
        <taxon>Thermodesulfatatoraceae</taxon>
        <taxon>Thermodesulfatator</taxon>
    </lineage>
</organism>